<dbReference type="Proteomes" id="UP001057402">
    <property type="component" value="Chromosome 5"/>
</dbReference>
<organism evidence="1 2">
    <name type="scientific">Melastoma candidum</name>
    <dbReference type="NCBI Taxonomy" id="119954"/>
    <lineage>
        <taxon>Eukaryota</taxon>
        <taxon>Viridiplantae</taxon>
        <taxon>Streptophyta</taxon>
        <taxon>Embryophyta</taxon>
        <taxon>Tracheophyta</taxon>
        <taxon>Spermatophyta</taxon>
        <taxon>Magnoliopsida</taxon>
        <taxon>eudicotyledons</taxon>
        <taxon>Gunneridae</taxon>
        <taxon>Pentapetalae</taxon>
        <taxon>rosids</taxon>
        <taxon>malvids</taxon>
        <taxon>Myrtales</taxon>
        <taxon>Melastomataceae</taxon>
        <taxon>Melastomatoideae</taxon>
        <taxon>Melastomateae</taxon>
        <taxon>Melastoma</taxon>
    </lineage>
</organism>
<keyword evidence="2" id="KW-1185">Reference proteome</keyword>
<reference evidence="2" key="1">
    <citation type="journal article" date="2023" name="Front. Plant Sci.">
        <title>Chromosomal-level genome assembly of Melastoma candidum provides insights into trichome evolution.</title>
        <authorList>
            <person name="Zhong Y."/>
            <person name="Wu W."/>
            <person name="Sun C."/>
            <person name="Zou P."/>
            <person name="Liu Y."/>
            <person name="Dai S."/>
            <person name="Zhou R."/>
        </authorList>
    </citation>
    <scope>NUCLEOTIDE SEQUENCE [LARGE SCALE GENOMIC DNA]</scope>
</reference>
<accession>A0ACB9QPT5</accession>
<name>A0ACB9QPT5_9MYRT</name>
<gene>
    <name evidence="1" type="ORF">MLD38_017358</name>
</gene>
<proteinExistence type="predicted"/>
<sequence length="82" mass="9594">MNVIACEGFARVERPETYKQWQARNLRAGFKPIPLDKDIFGRVKNIVRSQYHGDFIIDEDGHWMLQGWKGRVIYALSCWVPA</sequence>
<evidence type="ECO:0000313" key="2">
    <source>
        <dbReference type="Proteomes" id="UP001057402"/>
    </source>
</evidence>
<evidence type="ECO:0000313" key="1">
    <source>
        <dbReference type="EMBL" id="KAI4368847.1"/>
    </source>
</evidence>
<comment type="caution">
    <text evidence="1">The sequence shown here is derived from an EMBL/GenBank/DDBJ whole genome shotgun (WGS) entry which is preliminary data.</text>
</comment>
<protein>
    <submittedName>
        <fullName evidence="1">Uncharacterized protein</fullName>
    </submittedName>
</protein>
<dbReference type="EMBL" id="CM042884">
    <property type="protein sequence ID" value="KAI4368847.1"/>
    <property type="molecule type" value="Genomic_DNA"/>
</dbReference>